<evidence type="ECO:0000313" key="2">
    <source>
        <dbReference type="Proteomes" id="UP001304429"/>
    </source>
</evidence>
<sequence length="42" mass="4609">MTNALADRRRPDMDRSDIASFTAEANDAAACIFGLMPPLVRQ</sequence>
<proteinExistence type="predicted"/>
<dbReference type="RefSeq" id="WP_317720288.1">
    <property type="nucleotide sequence ID" value="NZ_CP137539.1"/>
</dbReference>
<dbReference type="EMBL" id="CP137539">
    <property type="protein sequence ID" value="WOP55297.1"/>
    <property type="molecule type" value="Genomic_DNA"/>
</dbReference>
<gene>
    <name evidence="1" type="ORF">R5577_13505</name>
</gene>
<dbReference type="AlphaFoldDB" id="A0AAX4FFM2"/>
<reference evidence="1" key="1">
    <citation type="submission" date="2023-10" db="EMBL/GenBank/DDBJ databases">
        <title>Comparative Genomic Analysis of Tomato Bacterial Spot Xanthomonads Reveals A New Lineage of Xanthomonas euvesicatoria.</title>
        <authorList>
            <person name="Huang C.-J."/>
            <person name="Wu T.-L."/>
            <person name="Wu Y.-L."/>
            <person name="Wang R.-S."/>
            <person name="Lin Y.-C."/>
        </authorList>
    </citation>
    <scope>NUCLEOTIDE SEQUENCE</scope>
    <source>
        <strain evidence="1">T0319-01</strain>
    </source>
</reference>
<accession>A0AAX4FFM2</accession>
<organism evidence="1 2">
    <name type="scientific">Xanthomonas euvesicatoria</name>
    <dbReference type="NCBI Taxonomy" id="456327"/>
    <lineage>
        <taxon>Bacteria</taxon>
        <taxon>Pseudomonadati</taxon>
        <taxon>Pseudomonadota</taxon>
        <taxon>Gammaproteobacteria</taxon>
        <taxon>Lysobacterales</taxon>
        <taxon>Lysobacteraceae</taxon>
        <taxon>Xanthomonas</taxon>
    </lineage>
</organism>
<evidence type="ECO:0000313" key="1">
    <source>
        <dbReference type="EMBL" id="WOP55297.1"/>
    </source>
</evidence>
<name>A0AAX4FFM2_XANEU</name>
<protein>
    <submittedName>
        <fullName evidence="1">Uncharacterized protein</fullName>
    </submittedName>
</protein>
<dbReference type="Proteomes" id="UP001304429">
    <property type="component" value="Chromosome"/>
</dbReference>